<dbReference type="GO" id="GO:0032357">
    <property type="term" value="F:oxidized purine DNA binding"/>
    <property type="evidence" value="ECO:0007669"/>
    <property type="project" value="TreeGrafter"/>
</dbReference>
<evidence type="ECO:0000256" key="4">
    <source>
        <dbReference type="ARBA" id="ARBA00012045"/>
    </source>
</evidence>
<evidence type="ECO:0000313" key="16">
    <source>
        <dbReference type="EMBL" id="ARZ68651.1"/>
    </source>
</evidence>
<dbReference type="CDD" id="cd00056">
    <property type="entry name" value="ENDO3c"/>
    <property type="match status" value="1"/>
</dbReference>
<keyword evidence="7" id="KW-0479">Metal-binding</keyword>
<dbReference type="InterPro" id="IPR023170">
    <property type="entry name" value="HhH_base_excis_C"/>
</dbReference>
<dbReference type="InterPro" id="IPR003651">
    <property type="entry name" value="Endonuclease3_FeS-loop_motif"/>
</dbReference>
<dbReference type="GO" id="GO:0006284">
    <property type="term" value="P:base-excision repair"/>
    <property type="evidence" value="ECO:0007669"/>
    <property type="project" value="InterPro"/>
</dbReference>
<evidence type="ECO:0000256" key="14">
    <source>
        <dbReference type="SAM" id="MobiDB-lite"/>
    </source>
</evidence>
<proteinExistence type="inferred from homology"/>
<dbReference type="InterPro" id="IPR011257">
    <property type="entry name" value="DNA_glycosylase"/>
</dbReference>
<evidence type="ECO:0000256" key="10">
    <source>
        <dbReference type="ARBA" id="ARBA00023004"/>
    </source>
</evidence>
<gene>
    <name evidence="16" type="primary">mutY</name>
    <name evidence="16" type="ORF">SMD11_3007</name>
</gene>
<evidence type="ECO:0000256" key="2">
    <source>
        <dbReference type="ARBA" id="ARBA00001966"/>
    </source>
</evidence>
<evidence type="ECO:0000256" key="11">
    <source>
        <dbReference type="ARBA" id="ARBA00023014"/>
    </source>
</evidence>
<dbReference type="EMBL" id="CP021744">
    <property type="protein sequence ID" value="ARZ68651.1"/>
    <property type="molecule type" value="Genomic_DNA"/>
</dbReference>
<dbReference type="GO" id="GO:0035485">
    <property type="term" value="F:adenine/guanine mispair binding"/>
    <property type="evidence" value="ECO:0007669"/>
    <property type="project" value="TreeGrafter"/>
</dbReference>
<dbReference type="AlphaFoldDB" id="A0A1Z2L356"/>
<evidence type="ECO:0000256" key="8">
    <source>
        <dbReference type="ARBA" id="ARBA00022763"/>
    </source>
</evidence>
<feature type="region of interest" description="Disordered" evidence="14">
    <location>
        <begin position="218"/>
        <end position="237"/>
    </location>
</feature>
<evidence type="ECO:0000256" key="3">
    <source>
        <dbReference type="ARBA" id="ARBA00008343"/>
    </source>
</evidence>
<dbReference type="PROSITE" id="PS01155">
    <property type="entry name" value="ENDONUCLEASE_III_2"/>
    <property type="match status" value="1"/>
</dbReference>
<keyword evidence="10" id="KW-0408">Iron</keyword>
<accession>A0A1Z2L356</accession>
<dbReference type="Gene3D" id="1.10.340.30">
    <property type="entry name" value="Hypothetical protein, domain 2"/>
    <property type="match status" value="1"/>
</dbReference>
<dbReference type="Gene3D" id="1.10.1670.10">
    <property type="entry name" value="Helix-hairpin-Helix base-excision DNA repair enzymes (C-terminal)"/>
    <property type="match status" value="1"/>
</dbReference>
<keyword evidence="12" id="KW-0234">DNA repair</keyword>
<evidence type="ECO:0000256" key="6">
    <source>
        <dbReference type="ARBA" id="ARBA00022485"/>
    </source>
</evidence>
<evidence type="ECO:0000256" key="13">
    <source>
        <dbReference type="ARBA" id="ARBA00023295"/>
    </source>
</evidence>
<dbReference type="SMART" id="SM00478">
    <property type="entry name" value="ENDO3c"/>
    <property type="match status" value="1"/>
</dbReference>
<comment type="cofactor">
    <cofactor evidence="2">
        <name>[4Fe-4S] cluster</name>
        <dbReference type="ChEBI" id="CHEBI:49883"/>
    </cofactor>
</comment>
<feature type="domain" description="HhH-GPD" evidence="15">
    <location>
        <begin position="44"/>
        <end position="196"/>
    </location>
</feature>
<dbReference type="GO" id="GO:0000701">
    <property type="term" value="F:purine-specific mismatch base pair DNA N-glycosylase activity"/>
    <property type="evidence" value="ECO:0007669"/>
    <property type="project" value="UniProtKB-EC"/>
</dbReference>
<protein>
    <recommendedName>
        <fullName evidence="5">Adenine DNA glycosylase</fullName>
        <ecNumber evidence="4">3.2.2.31</ecNumber>
    </recommendedName>
</protein>
<reference evidence="16 17" key="1">
    <citation type="submission" date="2017-06" db="EMBL/GenBank/DDBJ databases">
        <title>Streptomyces albireticuli Genome sequencing and assembly.</title>
        <authorList>
            <person name="Wang Y."/>
            <person name="Du B."/>
            <person name="Ding Y."/>
            <person name="Liu H."/>
            <person name="Hou Q."/>
            <person name="Liu K."/>
            <person name="Yao L."/>
            <person name="Wang C."/>
        </authorList>
    </citation>
    <scope>NUCLEOTIDE SEQUENCE [LARGE SCALE GENOMIC DNA]</scope>
    <source>
        <strain evidence="16 17">MDJK11</strain>
    </source>
</reference>
<dbReference type="InterPro" id="IPR003265">
    <property type="entry name" value="HhH-GPD_domain"/>
</dbReference>
<dbReference type="Proteomes" id="UP000195755">
    <property type="component" value="Chromosome"/>
</dbReference>
<keyword evidence="9" id="KW-0378">Hydrolase</keyword>
<keyword evidence="11" id="KW-0411">Iron-sulfur</keyword>
<organism evidence="16 17">
    <name type="scientific">Streptomyces albireticuli</name>
    <dbReference type="NCBI Taxonomy" id="1940"/>
    <lineage>
        <taxon>Bacteria</taxon>
        <taxon>Bacillati</taxon>
        <taxon>Actinomycetota</taxon>
        <taxon>Actinomycetes</taxon>
        <taxon>Kitasatosporales</taxon>
        <taxon>Streptomycetaceae</taxon>
        <taxon>Streptomyces</taxon>
    </lineage>
</organism>
<keyword evidence="8" id="KW-0227">DNA damage</keyword>
<dbReference type="GO" id="GO:0046872">
    <property type="term" value="F:metal ion binding"/>
    <property type="evidence" value="ECO:0007669"/>
    <property type="project" value="UniProtKB-KW"/>
</dbReference>
<evidence type="ECO:0000256" key="1">
    <source>
        <dbReference type="ARBA" id="ARBA00000843"/>
    </source>
</evidence>
<evidence type="ECO:0000256" key="7">
    <source>
        <dbReference type="ARBA" id="ARBA00022723"/>
    </source>
</evidence>
<dbReference type="PANTHER" id="PTHR42944">
    <property type="entry name" value="ADENINE DNA GLYCOSYLASE"/>
    <property type="match status" value="1"/>
</dbReference>
<dbReference type="GO" id="GO:0034039">
    <property type="term" value="F:8-oxo-7,8-dihydroguanine DNA N-glycosylase activity"/>
    <property type="evidence" value="ECO:0007669"/>
    <property type="project" value="TreeGrafter"/>
</dbReference>
<evidence type="ECO:0000256" key="12">
    <source>
        <dbReference type="ARBA" id="ARBA00023204"/>
    </source>
</evidence>
<evidence type="ECO:0000259" key="15">
    <source>
        <dbReference type="SMART" id="SM00478"/>
    </source>
</evidence>
<keyword evidence="6" id="KW-0004">4Fe-4S</keyword>
<name>A0A1Z2L356_9ACTN</name>
<dbReference type="Pfam" id="PF10576">
    <property type="entry name" value="EndIII_4Fe-2S"/>
    <property type="match status" value="1"/>
</dbReference>
<dbReference type="PANTHER" id="PTHR42944:SF1">
    <property type="entry name" value="ADENINE DNA GLYCOSYLASE"/>
    <property type="match status" value="1"/>
</dbReference>
<keyword evidence="13" id="KW-0326">Glycosidase</keyword>
<evidence type="ECO:0000313" key="17">
    <source>
        <dbReference type="Proteomes" id="UP000195755"/>
    </source>
</evidence>
<evidence type="ECO:0000256" key="9">
    <source>
        <dbReference type="ARBA" id="ARBA00022801"/>
    </source>
</evidence>
<dbReference type="SUPFAM" id="SSF48150">
    <property type="entry name" value="DNA-glycosylase"/>
    <property type="match status" value="1"/>
</dbReference>
<comment type="similarity">
    <text evidence="3">Belongs to the Nth/MutY family.</text>
</comment>
<dbReference type="GO" id="GO:0006298">
    <property type="term" value="P:mismatch repair"/>
    <property type="evidence" value="ECO:0007669"/>
    <property type="project" value="TreeGrafter"/>
</dbReference>
<dbReference type="InterPro" id="IPR044298">
    <property type="entry name" value="MIG/MutY"/>
</dbReference>
<dbReference type="SMART" id="SM00525">
    <property type="entry name" value="FES"/>
    <property type="match status" value="1"/>
</dbReference>
<dbReference type="GO" id="GO:0051539">
    <property type="term" value="F:4 iron, 4 sulfur cluster binding"/>
    <property type="evidence" value="ECO:0007669"/>
    <property type="project" value="UniProtKB-KW"/>
</dbReference>
<evidence type="ECO:0000256" key="5">
    <source>
        <dbReference type="ARBA" id="ARBA00022023"/>
    </source>
</evidence>
<dbReference type="InterPro" id="IPR000445">
    <property type="entry name" value="HhH_motif"/>
</dbReference>
<dbReference type="Pfam" id="PF00730">
    <property type="entry name" value="HhH-GPD"/>
    <property type="match status" value="1"/>
</dbReference>
<dbReference type="EC" id="3.2.2.31" evidence="4"/>
<dbReference type="Pfam" id="PF00633">
    <property type="entry name" value="HHH"/>
    <property type="match status" value="1"/>
</dbReference>
<dbReference type="InterPro" id="IPR004036">
    <property type="entry name" value="Endonuclease-III-like_CS2"/>
</dbReference>
<sequence length="304" mass="32901">MTAPPETPALLHDPVIDWFGAHARDLPWRRPEAGPWGVMVSEFMLQQTPVSRVLPVYEQWLARWPRPADLAAEPPGEAVRAWGRLGYPRRALRLHAAASAITELHGGEVPHDHARLLALPGVGEYTAAAVASFAYGQRHAVLDTNVRRVFARAVSGAQYPPNATTAAERKLARALLPDSEPVAARWAAATMELGALVCTARTPDCARCPIADRCAWRAAGSPEHDGPPRRTQSYAGTDRQVRGKLLAVLREAIDPVPQAVLDTVWDEPVQRARALDGLVADGLVEPLAGGWYQLPLSTPAPPAQ</sequence>
<dbReference type="FunFam" id="1.10.340.30:FF:000003">
    <property type="entry name" value="A/G-specific adenine glycosylase"/>
    <property type="match status" value="1"/>
</dbReference>
<dbReference type="KEGG" id="salj:SMD11_3007"/>
<comment type="catalytic activity">
    <reaction evidence="1">
        <text>Hydrolyzes free adenine bases from 7,8-dihydro-8-oxoguanine:adenine mismatched double-stranded DNA, leaving an apurinic site.</text>
        <dbReference type="EC" id="3.2.2.31"/>
    </reaction>
</comment>